<proteinExistence type="predicted"/>
<evidence type="ECO:0000313" key="1">
    <source>
        <dbReference type="EMBL" id="VXD12708.1"/>
    </source>
</evidence>
<organism evidence="1 2">
    <name type="scientific">Planktothrix serta PCC 8927</name>
    <dbReference type="NCBI Taxonomy" id="671068"/>
    <lineage>
        <taxon>Bacteria</taxon>
        <taxon>Bacillati</taxon>
        <taxon>Cyanobacteriota</taxon>
        <taxon>Cyanophyceae</taxon>
        <taxon>Oscillatoriophycideae</taxon>
        <taxon>Oscillatoriales</taxon>
        <taxon>Microcoleaceae</taxon>
        <taxon>Planktothrix</taxon>
    </lineage>
</organism>
<keyword evidence="2" id="KW-1185">Reference proteome</keyword>
<reference evidence="1" key="1">
    <citation type="submission" date="2019-10" db="EMBL/GenBank/DDBJ databases">
        <authorList>
            <consortium name="Genoscope - CEA"/>
            <person name="William W."/>
        </authorList>
    </citation>
    <scope>NUCLEOTIDE SEQUENCE [LARGE SCALE GENOMIC DNA]</scope>
    <source>
        <strain evidence="1">BBR_PRJEB10992</strain>
    </source>
</reference>
<dbReference type="EMBL" id="CZCU02000090">
    <property type="protein sequence ID" value="VXD12708.1"/>
    <property type="molecule type" value="Genomic_DNA"/>
</dbReference>
<protein>
    <submittedName>
        <fullName evidence="1">Uncharacterized protein</fullName>
    </submittedName>
</protein>
<sequence>MTNVKIQTSKSYQEFLIEQLKDPEHAALYIEACLEEQHPEPELLRNVLRNVIEAQEQINTLSESSKLSHQKLDQILTESSCAEIYAFVEVLNALGFQILISLKETES</sequence>
<dbReference type="AlphaFoldDB" id="A0A7Z9BGA9"/>
<accession>A0A7Z9BGA9</accession>
<comment type="caution">
    <text evidence="1">The sequence shown here is derived from an EMBL/GenBank/DDBJ whole genome shotgun (WGS) entry which is preliminary data.</text>
</comment>
<evidence type="ECO:0000313" key="2">
    <source>
        <dbReference type="Proteomes" id="UP000184550"/>
    </source>
</evidence>
<gene>
    <name evidence="1" type="ORF">PL8927_190008</name>
</gene>
<dbReference type="Proteomes" id="UP000184550">
    <property type="component" value="Unassembled WGS sequence"/>
</dbReference>
<name>A0A7Z9BGA9_9CYAN</name>